<dbReference type="RefSeq" id="WP_404541818.1">
    <property type="nucleotide sequence ID" value="NZ_JADIKL010000011.1"/>
</dbReference>
<evidence type="ECO:0000256" key="3">
    <source>
        <dbReference type="SAM" id="SignalP"/>
    </source>
</evidence>
<proteinExistence type="predicted"/>
<feature type="compositionally biased region" description="Low complexity" evidence="2">
    <location>
        <begin position="237"/>
        <end position="250"/>
    </location>
</feature>
<dbReference type="PROSITE" id="PS50005">
    <property type="entry name" value="TPR"/>
    <property type="match status" value="1"/>
</dbReference>
<keyword evidence="3" id="KW-0732">Signal</keyword>
<comment type="caution">
    <text evidence="4">The sequence shown here is derived from an EMBL/GenBank/DDBJ whole genome shotgun (WGS) entry which is preliminary data.</text>
</comment>
<name>A0ABW8KJM4_9GAMM</name>
<evidence type="ECO:0000256" key="2">
    <source>
        <dbReference type="SAM" id="MobiDB-lite"/>
    </source>
</evidence>
<dbReference type="InterPro" id="IPR019734">
    <property type="entry name" value="TPR_rpt"/>
</dbReference>
<dbReference type="Gene3D" id="1.25.40.10">
    <property type="entry name" value="Tetratricopeptide repeat domain"/>
    <property type="match status" value="1"/>
</dbReference>
<keyword evidence="5" id="KW-1185">Reference proteome</keyword>
<sequence length="287" mass="30177">MTHHCVPRALALLFAAAGCLLLDACAARGGYLNHVQPSLTPPTQASATSSRAMYLDLIRQMQQKGAYYASLAHIDAFRQLYGDPPELRRLQADALREVGQPARAEVVYRGLLGTDQAAAAWHGLGLIDAAAGDHAQAEQALERSVGMEPINVNYLGDLGYERLQSGRIAAAREPLAKAAELAPDSVKAISNLALWMLLSDRDAQADALMSRAALPQATRDAVLQLAAHLRAAAPAADAAPVADNAAMPPATSAPQGMRSQPPARIAGIPGSMLDRFGPSSTTTEAHP</sequence>
<evidence type="ECO:0000256" key="1">
    <source>
        <dbReference type="PROSITE-ProRule" id="PRU00339"/>
    </source>
</evidence>
<protein>
    <submittedName>
        <fullName evidence="4">Flp pilus assembly protein TadD</fullName>
    </submittedName>
</protein>
<dbReference type="Proteomes" id="UP001620397">
    <property type="component" value="Unassembled WGS sequence"/>
</dbReference>
<gene>
    <name evidence="4" type="ORF">ISP14_16250</name>
</gene>
<dbReference type="EMBL" id="JADIKL010000011">
    <property type="protein sequence ID" value="MFK2932336.1"/>
    <property type="molecule type" value="Genomic_DNA"/>
</dbReference>
<keyword evidence="1" id="KW-0802">TPR repeat</keyword>
<dbReference type="SUPFAM" id="SSF48452">
    <property type="entry name" value="TPR-like"/>
    <property type="match status" value="1"/>
</dbReference>
<reference evidence="4 5" key="1">
    <citation type="submission" date="2020-10" db="EMBL/GenBank/DDBJ databases">
        <title>Phylogeny of dyella-like bacteria.</title>
        <authorList>
            <person name="Fu J."/>
        </authorList>
    </citation>
    <scope>NUCLEOTIDE SEQUENCE [LARGE SCALE GENOMIC DNA]</scope>
    <source>
        <strain evidence="4 5">DKC-1</strain>
    </source>
</reference>
<accession>A0ABW8KJM4</accession>
<feature type="compositionally biased region" description="Polar residues" evidence="2">
    <location>
        <begin position="278"/>
        <end position="287"/>
    </location>
</feature>
<feature type="repeat" description="TPR" evidence="1">
    <location>
        <begin position="118"/>
        <end position="151"/>
    </location>
</feature>
<feature type="chain" id="PRO_5045301979" evidence="3">
    <location>
        <begin position="27"/>
        <end position="287"/>
    </location>
</feature>
<feature type="region of interest" description="Disordered" evidence="2">
    <location>
        <begin position="237"/>
        <end position="287"/>
    </location>
</feature>
<evidence type="ECO:0000313" key="4">
    <source>
        <dbReference type="EMBL" id="MFK2932336.1"/>
    </source>
</evidence>
<dbReference type="InterPro" id="IPR011990">
    <property type="entry name" value="TPR-like_helical_dom_sf"/>
</dbReference>
<feature type="signal peptide" evidence="3">
    <location>
        <begin position="1"/>
        <end position="26"/>
    </location>
</feature>
<organism evidence="4 5">
    <name type="scientific">Dyella agri</name>
    <dbReference type="NCBI Taxonomy" id="1926869"/>
    <lineage>
        <taxon>Bacteria</taxon>
        <taxon>Pseudomonadati</taxon>
        <taxon>Pseudomonadota</taxon>
        <taxon>Gammaproteobacteria</taxon>
        <taxon>Lysobacterales</taxon>
        <taxon>Rhodanobacteraceae</taxon>
        <taxon>Dyella</taxon>
    </lineage>
</organism>
<evidence type="ECO:0000313" key="5">
    <source>
        <dbReference type="Proteomes" id="UP001620397"/>
    </source>
</evidence>